<accession>A0ABN8R4J6</accession>
<keyword evidence="2" id="KW-1185">Reference proteome</keyword>
<name>A0ABN8R4J6_9CNID</name>
<evidence type="ECO:0000313" key="1">
    <source>
        <dbReference type="EMBL" id="CAH3174119.1"/>
    </source>
</evidence>
<comment type="caution">
    <text evidence="1">The sequence shown here is derived from an EMBL/GenBank/DDBJ whole genome shotgun (WGS) entry which is preliminary data.</text>
</comment>
<gene>
    <name evidence="1" type="ORF">PLOB_00014619</name>
</gene>
<protein>
    <submittedName>
        <fullName evidence="1">Uncharacterized protein</fullName>
    </submittedName>
</protein>
<organism evidence="1 2">
    <name type="scientific">Porites lobata</name>
    <dbReference type="NCBI Taxonomy" id="104759"/>
    <lineage>
        <taxon>Eukaryota</taxon>
        <taxon>Metazoa</taxon>
        <taxon>Cnidaria</taxon>
        <taxon>Anthozoa</taxon>
        <taxon>Hexacorallia</taxon>
        <taxon>Scleractinia</taxon>
        <taxon>Fungiina</taxon>
        <taxon>Poritidae</taxon>
        <taxon>Porites</taxon>
    </lineage>
</organism>
<proteinExistence type="predicted"/>
<sequence length="750" mass="86942">MIRQPRSVLERPFKHHKYIILAEMEKYVVENGTEEFEALKNKFVKREDPEITLDEEDGTGAARTVEMETQAADYANAGIRMKEDLGFLHLGKIDQEYIPDPDLRHILAKTVLDSNKTGVFEDQQLRLITSVIFSQCFAVKGNRKKEVEVDAGFKFLTFLAQLRATFRRTEIPPSIAIRKNTRGPILFQCCRVVFNKEKNTLELPKGEVVGKTVNRCKEDEEEEAEYENTAVSLEEDEESKLTDFLTTDDIAKLEEIKDSVLKPTKNREKRKERVKKYLKWVRTITANNQSLLSLDKPVTDVDCEFLRTIYVPANKNSSTLTFPNFFNDEKLQGYAIVLNILSDLLREFSKENFGDQDRNYFPIVHGRTQDVKLFTLMTKQPRGSVLERPFKHHKYTILAGMEKFVVENGKEEFEALKNKFVKKEDPGIRLDDEDEMETQAADCVNAGIRMKKDLGFLHLGKIDQEYIQDPDLREILKKTVLDSNKTGVFEGQQLRLITSVIYSQCFALKGKRKKELIVLYSKVEVDAGFKFSTFLAQLKETIRSIDIPPNIATRKNTRGPFLFQCCRVVFNKETNCLEFPEREREFVYARGCIRIPKWEEEEKAEYENTAVSLEEDEESNLTDFLTTDDIAKLEEIKDSVLKPTKNREKRKERVKKYLKWFVEALSLSTRLAGEKRVLSLDKPVTDVDYEFLRTIFVPANKNSSTLTFPQFFSDERLQGYAIVLNILSDLSEETWDEIEKAWAEQEEPSE</sequence>
<dbReference type="EMBL" id="CALNXK010000188">
    <property type="protein sequence ID" value="CAH3174119.1"/>
    <property type="molecule type" value="Genomic_DNA"/>
</dbReference>
<evidence type="ECO:0000313" key="2">
    <source>
        <dbReference type="Proteomes" id="UP001159405"/>
    </source>
</evidence>
<dbReference type="Proteomes" id="UP001159405">
    <property type="component" value="Unassembled WGS sequence"/>
</dbReference>
<reference evidence="1 2" key="1">
    <citation type="submission" date="2022-05" db="EMBL/GenBank/DDBJ databases">
        <authorList>
            <consortium name="Genoscope - CEA"/>
            <person name="William W."/>
        </authorList>
    </citation>
    <scope>NUCLEOTIDE SEQUENCE [LARGE SCALE GENOMIC DNA]</scope>
</reference>